<dbReference type="GO" id="GO:0000287">
    <property type="term" value="F:magnesium ion binding"/>
    <property type="evidence" value="ECO:0007669"/>
    <property type="project" value="InterPro"/>
</dbReference>
<dbReference type="Pfam" id="PF05866">
    <property type="entry name" value="RusA"/>
    <property type="match status" value="1"/>
</dbReference>
<proteinExistence type="predicted"/>
<dbReference type="GO" id="GO:0006281">
    <property type="term" value="P:DNA repair"/>
    <property type="evidence" value="ECO:0007669"/>
    <property type="project" value="InterPro"/>
</dbReference>
<dbReference type="GO" id="GO:0006310">
    <property type="term" value="P:DNA recombination"/>
    <property type="evidence" value="ECO:0007669"/>
    <property type="project" value="InterPro"/>
</dbReference>
<dbReference type="AlphaFoldDB" id="A0A1C3H9K4"/>
<accession>A0A1C3H9K4</accession>
<dbReference type="InterPro" id="IPR036614">
    <property type="entry name" value="RusA-like_sf"/>
</dbReference>
<dbReference type="InterPro" id="IPR008822">
    <property type="entry name" value="Endonuclease_RusA-like"/>
</dbReference>
<name>A0A1C3H9K4_SERMA</name>
<organism evidence="1">
    <name type="scientific">Serratia marcescens</name>
    <dbReference type="NCBI Taxonomy" id="615"/>
    <lineage>
        <taxon>Bacteria</taxon>
        <taxon>Pseudomonadati</taxon>
        <taxon>Pseudomonadota</taxon>
        <taxon>Gammaproteobacteria</taxon>
        <taxon>Enterobacterales</taxon>
        <taxon>Yersiniaceae</taxon>
        <taxon>Serratia</taxon>
    </lineage>
</organism>
<sequence>MKTYPITPIPKPRMTQKDRWAKRPPVLRYRAFCDEVQLNRISLPESGYHVTFVLPMPESWSKKKRAEMAGKPHQQKPDADNLLKALMDAIYSEDCAVWDVRVTKRWGNAGEIIIKEII</sequence>
<reference evidence="1" key="1">
    <citation type="submission" date="2016-05" db="EMBL/GenBank/DDBJ databases">
        <authorList>
            <person name="Cock P.J.A."/>
            <person name="Cock P.J.A."/>
        </authorList>
    </citation>
    <scope>NUCLEOTIDE SEQUENCE</scope>
    <source>
        <strain evidence="1">PWN146_assembly</strain>
    </source>
</reference>
<dbReference type="Gene3D" id="3.30.1330.70">
    <property type="entry name" value="Holliday junction resolvase RusA"/>
    <property type="match status" value="1"/>
</dbReference>
<evidence type="ECO:0000313" key="1">
    <source>
        <dbReference type="EMBL" id="SAY41722.1"/>
    </source>
</evidence>
<gene>
    <name evidence="1" type="ORF">PWN146_00386</name>
</gene>
<dbReference type="EMBL" id="LT575490">
    <property type="protein sequence ID" value="SAY41722.1"/>
    <property type="molecule type" value="Genomic_DNA"/>
</dbReference>
<protein>
    <submittedName>
        <fullName evidence="1">Endodeoxyribonuclease RusA</fullName>
    </submittedName>
</protein>
<dbReference type="SUPFAM" id="SSF103084">
    <property type="entry name" value="Holliday junction resolvase RusA"/>
    <property type="match status" value="1"/>
</dbReference>